<dbReference type="InterPro" id="IPR000873">
    <property type="entry name" value="AMP-dep_synth/lig_dom"/>
</dbReference>
<evidence type="ECO:0000256" key="6">
    <source>
        <dbReference type="ARBA" id="ARBA00026121"/>
    </source>
</evidence>
<evidence type="ECO:0000256" key="7">
    <source>
        <dbReference type="RuleBase" id="RU369030"/>
    </source>
</evidence>
<dbReference type="AlphaFoldDB" id="A0A9N9FJK8"/>
<dbReference type="InterPro" id="IPR045311">
    <property type="entry name" value="LC-FACS_euk"/>
</dbReference>
<dbReference type="Proteomes" id="UP000789831">
    <property type="component" value="Unassembled WGS sequence"/>
</dbReference>
<comment type="similarity">
    <text evidence="1 7">Belongs to the ATP-dependent AMP-binding enzyme family.</text>
</comment>
<keyword evidence="5 7" id="KW-0067">ATP-binding</keyword>
<evidence type="ECO:0000256" key="4">
    <source>
        <dbReference type="ARBA" id="ARBA00022832"/>
    </source>
</evidence>
<dbReference type="InterPro" id="IPR042099">
    <property type="entry name" value="ANL_N_sf"/>
</dbReference>
<name>A0A9N9FJK8_9GLOM</name>
<keyword evidence="4 7" id="KW-0276">Fatty acid metabolism</keyword>
<keyword evidence="10" id="KW-1185">Reference proteome</keyword>
<comment type="caution">
    <text evidence="9">The sequence shown here is derived from an EMBL/GenBank/DDBJ whole genome shotgun (WGS) entry which is preliminary data.</text>
</comment>
<dbReference type="GO" id="GO:0016020">
    <property type="term" value="C:membrane"/>
    <property type="evidence" value="ECO:0007669"/>
    <property type="project" value="TreeGrafter"/>
</dbReference>
<dbReference type="SUPFAM" id="SSF56801">
    <property type="entry name" value="Acetyl-CoA synthetase-like"/>
    <property type="match status" value="1"/>
</dbReference>
<dbReference type="GO" id="GO:0004467">
    <property type="term" value="F:long-chain fatty acid-CoA ligase activity"/>
    <property type="evidence" value="ECO:0007669"/>
    <property type="project" value="UniProtKB-EC"/>
</dbReference>
<keyword evidence="3 7" id="KW-0547">Nucleotide-binding</keyword>
<dbReference type="PANTHER" id="PTHR43272">
    <property type="entry name" value="LONG-CHAIN-FATTY-ACID--COA LIGASE"/>
    <property type="match status" value="1"/>
</dbReference>
<evidence type="ECO:0000256" key="2">
    <source>
        <dbReference type="ARBA" id="ARBA00022598"/>
    </source>
</evidence>
<dbReference type="OrthoDB" id="1700726at2759"/>
<evidence type="ECO:0000256" key="5">
    <source>
        <dbReference type="ARBA" id="ARBA00022840"/>
    </source>
</evidence>
<dbReference type="Gene3D" id="3.40.50.12780">
    <property type="entry name" value="N-terminal domain of ligase-like"/>
    <property type="match status" value="1"/>
</dbReference>
<dbReference type="GO" id="GO:0005524">
    <property type="term" value="F:ATP binding"/>
    <property type="evidence" value="ECO:0007669"/>
    <property type="project" value="UniProtKB-KW"/>
</dbReference>
<dbReference type="PROSITE" id="PS00455">
    <property type="entry name" value="AMP_BINDING"/>
    <property type="match status" value="1"/>
</dbReference>
<evidence type="ECO:0000313" key="9">
    <source>
        <dbReference type="EMBL" id="CAG8537619.1"/>
    </source>
</evidence>
<evidence type="ECO:0000259" key="8">
    <source>
        <dbReference type="Pfam" id="PF00501"/>
    </source>
</evidence>
<dbReference type="GO" id="GO:0005783">
    <property type="term" value="C:endoplasmic reticulum"/>
    <property type="evidence" value="ECO:0007669"/>
    <property type="project" value="TreeGrafter"/>
</dbReference>
<dbReference type="PANTHER" id="PTHR43272:SF33">
    <property type="entry name" value="AMP-BINDING DOMAIN-CONTAINING PROTEIN-RELATED"/>
    <property type="match status" value="1"/>
</dbReference>
<dbReference type="Pfam" id="PF00501">
    <property type="entry name" value="AMP-binding"/>
    <property type="match status" value="1"/>
</dbReference>
<reference evidence="9" key="1">
    <citation type="submission" date="2021-06" db="EMBL/GenBank/DDBJ databases">
        <authorList>
            <person name="Kallberg Y."/>
            <person name="Tangrot J."/>
            <person name="Rosling A."/>
        </authorList>
    </citation>
    <scope>NUCLEOTIDE SEQUENCE</scope>
    <source>
        <strain evidence="9">MT106</strain>
    </source>
</reference>
<proteinExistence type="inferred from homology"/>
<evidence type="ECO:0000313" key="10">
    <source>
        <dbReference type="Proteomes" id="UP000789831"/>
    </source>
</evidence>
<feature type="domain" description="AMP-dependent synthetase/ligase" evidence="8">
    <location>
        <begin position="70"/>
        <end position="474"/>
    </location>
</feature>
<dbReference type="EMBL" id="CAJVPL010000886">
    <property type="protein sequence ID" value="CAG8537619.1"/>
    <property type="molecule type" value="Genomic_DNA"/>
</dbReference>
<accession>A0A9N9FJK8</accession>
<evidence type="ECO:0000256" key="3">
    <source>
        <dbReference type="ARBA" id="ARBA00022741"/>
    </source>
</evidence>
<keyword evidence="2 7" id="KW-0436">Ligase</keyword>
<comment type="catalytic activity">
    <reaction evidence="7">
        <text>a long-chain fatty acid + ATP + CoA = a long-chain fatty acyl-CoA + AMP + diphosphate</text>
        <dbReference type="Rhea" id="RHEA:15421"/>
        <dbReference type="ChEBI" id="CHEBI:30616"/>
        <dbReference type="ChEBI" id="CHEBI:33019"/>
        <dbReference type="ChEBI" id="CHEBI:57287"/>
        <dbReference type="ChEBI" id="CHEBI:57560"/>
        <dbReference type="ChEBI" id="CHEBI:83139"/>
        <dbReference type="ChEBI" id="CHEBI:456215"/>
        <dbReference type="EC" id="6.2.1.3"/>
    </reaction>
</comment>
<sequence length="652" mass="73073">MSTVYSVEVPNAPTISGEGKPRRHPLFVDKLLEHPPEVITLWENFLHGLKESGGGNFLGHRPIENGVAQPYVWQTYPEVKTRVISLGSGLRKLGLKPLAPLGILMLNCPEWTITELASYMHNFITVPLYETLGVEAIDHIVNETDMEYVVTSQTKARYLLDMKTSLPTLHTIIVADHLDQDTIDYGKSLNVQVVDFLKVEDEGSRNQVKPETVKPSDIATICYTSGTTGRPKGAVLTNSNIVSLIAGITAMGEKGKLFKISKDDVHVSYLPLAHVYERCNQGVMIYSGASIGFYQGDTLKLLDDIAELKPTLFISVPRLLNRVYDKVMAGVKAKGGVAEWTFNTAYNQKKALLSRGIINHWLWDRVVFTPIRARLGGRVRAMLSGSAPISPDVMDFLRICFSAEVYEGFGQTENAACITMSHYGDTKAGHVGGPQPTVEVKLVDVPDMNYTSQDVPLPRGEICVRGYTVFREYYKNPEKTNETLDKNGWCHTGDIGLWDSQGRLIIIDRLKNIFKLAQGEYIAPEKIELIYQKHELVAQAYVHGDSLQASLVGVIVPDNEVLTRWAKENGFEDKSFKELCEEPKVKNHILQTLAKYGKAHDLKGFENIKNIYLSPEPFSAENDLLTPTFKLKRHQAQKHFTRQIETMYFEIS</sequence>
<dbReference type="CDD" id="cd05927">
    <property type="entry name" value="LC-FACS_euk"/>
    <property type="match status" value="1"/>
</dbReference>
<gene>
    <name evidence="9" type="ORF">AGERDE_LOCUS6024</name>
</gene>
<dbReference type="EC" id="6.2.1.3" evidence="6 7"/>
<keyword evidence="7" id="KW-0443">Lipid metabolism</keyword>
<evidence type="ECO:0000256" key="1">
    <source>
        <dbReference type="ARBA" id="ARBA00006432"/>
    </source>
</evidence>
<comment type="function">
    <text evidence="7">Catalyzes the conversion of long-chain fatty acids to their active form acyl-CoAs for both synthesis of cellular lipids, and degradation via beta-oxidation.</text>
</comment>
<dbReference type="InterPro" id="IPR020845">
    <property type="entry name" value="AMP-binding_CS"/>
</dbReference>
<protein>
    <recommendedName>
        <fullName evidence="6 7">Long-chain-fatty-acid--CoA ligase</fullName>
        <ecNumber evidence="6 7">6.2.1.3</ecNumber>
    </recommendedName>
</protein>
<organism evidence="9 10">
    <name type="scientific">Ambispora gerdemannii</name>
    <dbReference type="NCBI Taxonomy" id="144530"/>
    <lineage>
        <taxon>Eukaryota</taxon>
        <taxon>Fungi</taxon>
        <taxon>Fungi incertae sedis</taxon>
        <taxon>Mucoromycota</taxon>
        <taxon>Glomeromycotina</taxon>
        <taxon>Glomeromycetes</taxon>
        <taxon>Archaeosporales</taxon>
        <taxon>Ambisporaceae</taxon>
        <taxon>Ambispora</taxon>
    </lineage>
</organism>